<comment type="similarity">
    <text evidence="2">Belongs to the major facilitator superfamily. Sugar transporter (TC 2.A.1.1) family.</text>
</comment>
<dbReference type="GO" id="GO:0051119">
    <property type="term" value="F:sugar transmembrane transporter activity"/>
    <property type="evidence" value="ECO:0007669"/>
    <property type="project" value="InterPro"/>
</dbReference>
<evidence type="ECO:0000313" key="11">
    <source>
        <dbReference type="EMBL" id="KZV43030.1"/>
    </source>
</evidence>
<feature type="transmembrane region" description="Helical" evidence="9">
    <location>
        <begin position="348"/>
        <end position="374"/>
    </location>
</feature>
<keyword evidence="4" id="KW-0762">Sugar transport</keyword>
<feature type="transmembrane region" description="Helical" evidence="9">
    <location>
        <begin position="33"/>
        <end position="55"/>
    </location>
</feature>
<keyword evidence="12" id="KW-1185">Reference proteome</keyword>
<evidence type="ECO:0000256" key="9">
    <source>
        <dbReference type="SAM" id="Phobius"/>
    </source>
</evidence>
<keyword evidence="5 9" id="KW-0812">Transmembrane</keyword>
<dbReference type="Pfam" id="PF00083">
    <property type="entry name" value="Sugar_tr"/>
    <property type="match status" value="1"/>
</dbReference>
<evidence type="ECO:0000313" key="12">
    <source>
        <dbReference type="Proteomes" id="UP000250235"/>
    </source>
</evidence>
<sequence>MEPEDIFGEATSSNSVPLLVNGRGRRSSSAAMTGALVFSTFVALLGSFVFGSSVGFSSPAQSGIRKDLGLSLAEYSFFGSISTIGALVGAVVSGKVADMFGRRGAMGITGLFNIFGWLAIVFSKFNAPKFPSLSVGTGFLEFLSCLVPVYIAEITPKNLRGAFTAGNQLMICIGSSTMYLVGNIITWRLLALTGIFPCVIQLLGLPFIPESPRWLAKNGQWDDSKSSLLLLRGKRANILEEAAEIRDYTVTLEQSKESRIMELFQRKYAHSLLIGVGLMVLQQFGGVNAIGYYASSIFVSAGFSERVGTTAMVIIKVPMTVLGVLLMDKSGRHPLLLVSAGGTCLESSPFLSLGGVLIFTGSFSLGVGGIPWVIMSEIFPINVKGIAGSLVAVVSWFGSWVITYSFNFLAQWSFAGDPLHPFGLRFLTNSVDMSTNFQPIW</sequence>
<feature type="transmembrane region" description="Helical" evidence="9">
    <location>
        <begin position="187"/>
        <end position="208"/>
    </location>
</feature>
<keyword evidence="7 9" id="KW-0472">Membrane</keyword>
<dbReference type="InterPro" id="IPR020846">
    <property type="entry name" value="MFS_dom"/>
</dbReference>
<dbReference type="InterPro" id="IPR005828">
    <property type="entry name" value="MFS_sugar_transport-like"/>
</dbReference>
<keyword evidence="6 9" id="KW-1133">Transmembrane helix</keyword>
<evidence type="ECO:0000256" key="5">
    <source>
        <dbReference type="ARBA" id="ARBA00022692"/>
    </source>
</evidence>
<evidence type="ECO:0000256" key="4">
    <source>
        <dbReference type="ARBA" id="ARBA00022597"/>
    </source>
</evidence>
<dbReference type="AlphaFoldDB" id="A0A2Z7CEF1"/>
<feature type="transmembrane region" description="Helical" evidence="9">
    <location>
        <begin position="268"/>
        <end position="295"/>
    </location>
</feature>
<dbReference type="InterPro" id="IPR003663">
    <property type="entry name" value="Sugar/inositol_transpt"/>
</dbReference>
<evidence type="ECO:0000256" key="8">
    <source>
        <dbReference type="ARBA" id="ARBA00044504"/>
    </source>
</evidence>
<dbReference type="InterPro" id="IPR036259">
    <property type="entry name" value="MFS_trans_sf"/>
</dbReference>
<dbReference type="OrthoDB" id="6133115at2759"/>
<feature type="transmembrane region" description="Helical" evidence="9">
    <location>
        <begin position="163"/>
        <end position="181"/>
    </location>
</feature>
<gene>
    <name evidence="11" type="ORF">F511_21426</name>
</gene>
<reference evidence="11 12" key="1">
    <citation type="journal article" date="2015" name="Proc. Natl. Acad. Sci. U.S.A.">
        <title>The resurrection genome of Boea hygrometrica: A blueprint for survival of dehydration.</title>
        <authorList>
            <person name="Xiao L."/>
            <person name="Yang G."/>
            <person name="Zhang L."/>
            <person name="Yang X."/>
            <person name="Zhao S."/>
            <person name="Ji Z."/>
            <person name="Zhou Q."/>
            <person name="Hu M."/>
            <person name="Wang Y."/>
            <person name="Chen M."/>
            <person name="Xu Y."/>
            <person name="Jin H."/>
            <person name="Xiao X."/>
            <person name="Hu G."/>
            <person name="Bao F."/>
            <person name="Hu Y."/>
            <person name="Wan P."/>
            <person name="Li L."/>
            <person name="Deng X."/>
            <person name="Kuang T."/>
            <person name="Xiang C."/>
            <person name="Zhu J.K."/>
            <person name="Oliver M.J."/>
            <person name="He Y."/>
        </authorList>
    </citation>
    <scope>NUCLEOTIDE SEQUENCE [LARGE SCALE GENOMIC DNA]</scope>
    <source>
        <strain evidence="12">cv. XS01</strain>
    </source>
</reference>
<dbReference type="InterPro" id="IPR050549">
    <property type="entry name" value="MFS_Trehalose_Transporter"/>
</dbReference>
<feature type="transmembrane region" description="Helical" evidence="9">
    <location>
        <begin position="105"/>
        <end position="125"/>
    </location>
</feature>
<proteinExistence type="inferred from homology"/>
<keyword evidence="3" id="KW-0813">Transport</keyword>
<organism evidence="11 12">
    <name type="scientific">Dorcoceras hygrometricum</name>
    <dbReference type="NCBI Taxonomy" id="472368"/>
    <lineage>
        <taxon>Eukaryota</taxon>
        <taxon>Viridiplantae</taxon>
        <taxon>Streptophyta</taxon>
        <taxon>Embryophyta</taxon>
        <taxon>Tracheophyta</taxon>
        <taxon>Spermatophyta</taxon>
        <taxon>Magnoliopsida</taxon>
        <taxon>eudicotyledons</taxon>
        <taxon>Gunneridae</taxon>
        <taxon>Pentapetalae</taxon>
        <taxon>asterids</taxon>
        <taxon>lamiids</taxon>
        <taxon>Lamiales</taxon>
        <taxon>Gesneriaceae</taxon>
        <taxon>Didymocarpoideae</taxon>
        <taxon>Trichosporeae</taxon>
        <taxon>Loxocarpinae</taxon>
        <taxon>Dorcoceras</taxon>
    </lineage>
</organism>
<dbReference type="PROSITE" id="PS00216">
    <property type="entry name" value="SUGAR_TRANSPORT_1"/>
    <property type="match status" value="1"/>
</dbReference>
<feature type="transmembrane region" description="Helical" evidence="9">
    <location>
        <begin position="131"/>
        <end position="151"/>
    </location>
</feature>
<dbReference type="Proteomes" id="UP000250235">
    <property type="component" value="Unassembled WGS sequence"/>
</dbReference>
<feature type="transmembrane region" description="Helical" evidence="9">
    <location>
        <begin position="386"/>
        <end position="406"/>
    </location>
</feature>
<dbReference type="Gene3D" id="1.20.1250.20">
    <property type="entry name" value="MFS general substrate transporter like domains"/>
    <property type="match status" value="1"/>
</dbReference>
<protein>
    <recommendedName>
        <fullName evidence="10">Major facilitator superfamily (MFS) profile domain-containing protein</fullName>
    </recommendedName>
</protein>
<feature type="transmembrane region" description="Helical" evidence="9">
    <location>
        <begin position="307"/>
        <end position="327"/>
    </location>
</feature>
<dbReference type="InterPro" id="IPR044775">
    <property type="entry name" value="MFS_ERD6/Tret1-like"/>
</dbReference>
<comment type="subcellular location">
    <subcellularLocation>
        <location evidence="1">Membrane</location>
        <topology evidence="1">Multi-pass membrane protein</topology>
    </subcellularLocation>
</comment>
<evidence type="ECO:0000256" key="7">
    <source>
        <dbReference type="ARBA" id="ARBA00023136"/>
    </source>
</evidence>
<dbReference type="PANTHER" id="PTHR48021">
    <property type="match status" value="1"/>
</dbReference>
<dbReference type="InterPro" id="IPR005829">
    <property type="entry name" value="Sugar_transporter_CS"/>
</dbReference>
<evidence type="ECO:0000256" key="6">
    <source>
        <dbReference type="ARBA" id="ARBA00022989"/>
    </source>
</evidence>
<evidence type="ECO:0000256" key="1">
    <source>
        <dbReference type="ARBA" id="ARBA00004141"/>
    </source>
</evidence>
<feature type="domain" description="Major facilitator superfamily (MFS) profile" evidence="10">
    <location>
        <begin position="39"/>
        <end position="441"/>
    </location>
</feature>
<evidence type="ECO:0000259" key="10">
    <source>
        <dbReference type="PROSITE" id="PS50850"/>
    </source>
</evidence>
<dbReference type="PROSITE" id="PS50850">
    <property type="entry name" value="MFS"/>
    <property type="match status" value="1"/>
</dbReference>
<feature type="transmembrane region" description="Helical" evidence="9">
    <location>
        <begin position="75"/>
        <end position="93"/>
    </location>
</feature>
<accession>A0A2Z7CEF1</accession>
<dbReference type="PANTHER" id="PTHR48021:SF25">
    <property type="entry name" value="SUGAR TRANSPORTER ERD6-LIKE 5"/>
    <property type="match status" value="1"/>
</dbReference>
<dbReference type="SUPFAM" id="SSF103473">
    <property type="entry name" value="MFS general substrate transporter"/>
    <property type="match status" value="1"/>
</dbReference>
<dbReference type="CDD" id="cd17358">
    <property type="entry name" value="MFS_GLUT6_8_Class3_like"/>
    <property type="match status" value="1"/>
</dbReference>
<name>A0A2Z7CEF1_9LAMI</name>
<evidence type="ECO:0000256" key="2">
    <source>
        <dbReference type="ARBA" id="ARBA00010992"/>
    </source>
</evidence>
<evidence type="ECO:0000256" key="3">
    <source>
        <dbReference type="ARBA" id="ARBA00022448"/>
    </source>
</evidence>
<comment type="similarity">
    <text evidence="8">Belongs to the major facilitator superfamily. Phosphate:H(+) symporter (TC 2.A.1.9) family.</text>
</comment>
<dbReference type="EMBL" id="KQ998231">
    <property type="protein sequence ID" value="KZV43030.1"/>
    <property type="molecule type" value="Genomic_DNA"/>
</dbReference>
<dbReference type="GO" id="GO:0016020">
    <property type="term" value="C:membrane"/>
    <property type="evidence" value="ECO:0007669"/>
    <property type="project" value="UniProtKB-SubCell"/>
</dbReference>
<dbReference type="PRINTS" id="PR00171">
    <property type="entry name" value="SUGRTRNSPORT"/>
</dbReference>